<dbReference type="EMBL" id="CP036298">
    <property type="protein sequence ID" value="QDV22524.1"/>
    <property type="molecule type" value="Genomic_DNA"/>
</dbReference>
<protein>
    <submittedName>
        <fullName evidence="1">Uncharacterized protein</fullName>
    </submittedName>
</protein>
<evidence type="ECO:0000313" key="2">
    <source>
        <dbReference type="Proteomes" id="UP000318017"/>
    </source>
</evidence>
<name>A0A518G1S0_9BACT</name>
<dbReference type="Proteomes" id="UP000318017">
    <property type="component" value="Chromosome"/>
</dbReference>
<proteinExistence type="predicted"/>
<organism evidence="1 2">
    <name type="scientific">Aureliella helgolandensis</name>
    <dbReference type="NCBI Taxonomy" id="2527968"/>
    <lineage>
        <taxon>Bacteria</taxon>
        <taxon>Pseudomonadati</taxon>
        <taxon>Planctomycetota</taxon>
        <taxon>Planctomycetia</taxon>
        <taxon>Pirellulales</taxon>
        <taxon>Pirellulaceae</taxon>
        <taxon>Aureliella</taxon>
    </lineage>
</organism>
<dbReference type="KEGG" id="ahel:Q31a_08100"/>
<dbReference type="AlphaFoldDB" id="A0A518G1S0"/>
<evidence type="ECO:0000313" key="1">
    <source>
        <dbReference type="EMBL" id="QDV22524.1"/>
    </source>
</evidence>
<gene>
    <name evidence="1" type="ORF">Q31a_08100</name>
</gene>
<accession>A0A518G1S0</accession>
<keyword evidence="2" id="KW-1185">Reference proteome</keyword>
<reference evidence="1 2" key="1">
    <citation type="submission" date="2019-02" db="EMBL/GenBank/DDBJ databases">
        <title>Deep-cultivation of Planctomycetes and their phenomic and genomic characterization uncovers novel biology.</title>
        <authorList>
            <person name="Wiegand S."/>
            <person name="Jogler M."/>
            <person name="Boedeker C."/>
            <person name="Pinto D."/>
            <person name="Vollmers J."/>
            <person name="Rivas-Marin E."/>
            <person name="Kohn T."/>
            <person name="Peeters S.H."/>
            <person name="Heuer A."/>
            <person name="Rast P."/>
            <person name="Oberbeckmann S."/>
            <person name="Bunk B."/>
            <person name="Jeske O."/>
            <person name="Meyerdierks A."/>
            <person name="Storesund J.E."/>
            <person name="Kallscheuer N."/>
            <person name="Luecker S."/>
            <person name="Lage O.M."/>
            <person name="Pohl T."/>
            <person name="Merkel B.J."/>
            <person name="Hornburger P."/>
            <person name="Mueller R.-W."/>
            <person name="Bruemmer F."/>
            <person name="Labrenz M."/>
            <person name="Spormann A.M."/>
            <person name="Op den Camp H."/>
            <person name="Overmann J."/>
            <person name="Amann R."/>
            <person name="Jetten M.S.M."/>
            <person name="Mascher T."/>
            <person name="Medema M.H."/>
            <person name="Devos D.P."/>
            <person name="Kaster A.-K."/>
            <person name="Ovreas L."/>
            <person name="Rohde M."/>
            <person name="Galperin M.Y."/>
            <person name="Jogler C."/>
        </authorList>
    </citation>
    <scope>NUCLEOTIDE SEQUENCE [LARGE SCALE GENOMIC DNA]</scope>
    <source>
        <strain evidence="1 2">Q31a</strain>
    </source>
</reference>
<sequence>MSRPPESRSWNSDGRLRWLFLIRSRRFSGPAHRLHSTEMLSQVELSNLLQFRMTERNWLMATQSSVTRACNSAIESVVVCPAQLIYCLPAGPKTSLAWSTLRSAKSSVWKNWASICSHSGQPSEVDTPISSGFLITDCRCPQLMCRQSSHCVPRSIVYRSHK</sequence>